<dbReference type="KEGG" id="ocn:CUC15_05090"/>
<gene>
    <name evidence="2" type="ORF">CUC15_05090</name>
</gene>
<dbReference type="SUPFAM" id="SSF82693">
    <property type="entry name" value="Multidrug efflux transporter AcrB pore domain, PN1, PN2, PC1 and PC2 subdomains"/>
    <property type="match status" value="1"/>
</dbReference>
<keyword evidence="1" id="KW-0472">Membrane</keyword>
<dbReference type="AlphaFoldDB" id="A0A345PEB2"/>
<reference evidence="3" key="1">
    <citation type="submission" date="2017-11" db="EMBL/GenBank/DDBJ databases">
        <authorList>
            <person name="Zhu W."/>
        </authorList>
    </citation>
    <scope>NUCLEOTIDE SEQUENCE [LARGE SCALE GENOMIC DNA]</scope>
    <source>
        <strain evidence="3">160</strain>
    </source>
</reference>
<name>A0A345PEB2_9BACI</name>
<feature type="transmembrane region" description="Helical" evidence="1">
    <location>
        <begin position="897"/>
        <end position="918"/>
    </location>
</feature>
<dbReference type="InterPro" id="IPR001036">
    <property type="entry name" value="Acrflvin-R"/>
</dbReference>
<sequence length="1019" mass="110126">MMKSIIRFSMKNGVALFLVVFLMVAGGIYALKEINIEKYPSVDIPYITVVIPYPGASPEQSMKEIGEPVERELLNLDGVENVYTDGVANAVYATLEFDMSTDMEEAEQTVRASVDKVRLPELAEDPLYYLSGPEPDPTIFSMGIYAEESQDNVQQYVEEEIIPRIEVIEGVSEVVVGGTGDSTVSIQLLPEELKEKGITLDDVKTAISANNLTIPTGDISVGDKVLPVRVSKELESIADVENIQLFTQKITSPAAAPELESVTLSEIANVSYENENTSNFTRINGEPGVSFGIIAEGGANTVEIVEQAREEIEAIKLPEGYEAEVLRDQSIEIEDSVYSMLREALLGALMAVIVTLLFLRNIRSTIIAVISIPLSILSSLMLMNALGYTLNIMTLAGIAVAVGRVVDDSIVVIENVFRRVRTSKERDEKLVEEATGEVASAITSSTITTVAVFLPMAFVPGIVGGFFKPLAWTIVISLLISLVVAITVVPLMSKTFLLNMKPKEHKENGLQKGYRSSLQWVLKHRFITLAIALALLAGSIVFIAPGLGTTFLPQEETSNYDVGITMPKGTSPELTNEAASTVEDILLTSEEIELVNTNVNGENENASISFVVKESAKDVETFVEDLRDQFEKIPNVSSISLAGVGGLIGGAENQYALVVNGANSEDIKTASEQIVASLQEVDGMADVTSSLEGEEPEIEIELDENKLADHGLMPAMVGQSLRSLINGDVITTMAMEEENTDVILGLNMEEVASLEELGNQEINNDMGVPVALNEIGELKEVNNPSAVSHLNTNEYVMITGLITDSNTGDVTTRVDEAISNLDLPDSISYYEEGTSEVMADGFRNLGLAIIVSIFLVYLVMVIAFGEGKAPFVILFAIPFSVIGSLIGLFIMQEPIGMPAMIGLLMLNGIVVTNAIVLIDKVKKNEKIGMKKHQALIEAGVVRIRPILMTAIATVGALIPMAISSEAGIVSKSLAVVVIGGLSTSTILTLFIVPVLYSLFNREKKDKTVKDEEEHRLSVM</sequence>
<feature type="transmembrane region" description="Helical" evidence="1">
    <location>
        <begin position="470"/>
        <end position="493"/>
    </location>
</feature>
<dbReference type="EMBL" id="CP024848">
    <property type="protein sequence ID" value="AXI08342.1"/>
    <property type="molecule type" value="Genomic_DNA"/>
</dbReference>
<evidence type="ECO:0000313" key="2">
    <source>
        <dbReference type="EMBL" id="AXI08342.1"/>
    </source>
</evidence>
<dbReference type="SUPFAM" id="SSF82714">
    <property type="entry name" value="Multidrug efflux transporter AcrB TolC docking domain, DN and DC subdomains"/>
    <property type="match status" value="2"/>
</dbReference>
<keyword evidence="1" id="KW-0812">Transmembrane</keyword>
<dbReference type="SUPFAM" id="SSF82866">
    <property type="entry name" value="Multidrug efflux transporter AcrB transmembrane domain"/>
    <property type="match status" value="2"/>
</dbReference>
<dbReference type="Pfam" id="PF00873">
    <property type="entry name" value="ACR_tran"/>
    <property type="match status" value="1"/>
</dbReference>
<dbReference type="Proteomes" id="UP000253908">
    <property type="component" value="Chromosome"/>
</dbReference>
<dbReference type="GO" id="GO:0005886">
    <property type="term" value="C:plasma membrane"/>
    <property type="evidence" value="ECO:0007669"/>
    <property type="project" value="TreeGrafter"/>
</dbReference>
<dbReference type="PRINTS" id="PR00702">
    <property type="entry name" value="ACRIFLAVINRP"/>
</dbReference>
<feature type="transmembrane region" description="Helical" evidence="1">
    <location>
        <begin position="340"/>
        <end position="359"/>
    </location>
</feature>
<accession>A0A345PEB2</accession>
<dbReference type="PANTHER" id="PTHR32063">
    <property type="match status" value="1"/>
</dbReference>
<dbReference type="Gene3D" id="3.30.70.1430">
    <property type="entry name" value="Multidrug efflux transporter AcrB pore domain"/>
    <property type="match status" value="2"/>
</dbReference>
<dbReference type="OrthoDB" id="9757876at2"/>
<feature type="transmembrane region" description="Helical" evidence="1">
    <location>
        <begin position="526"/>
        <end position="548"/>
    </location>
</feature>
<keyword evidence="3" id="KW-1185">Reference proteome</keyword>
<dbReference type="PANTHER" id="PTHR32063:SF0">
    <property type="entry name" value="SWARMING MOTILITY PROTEIN SWRC"/>
    <property type="match status" value="1"/>
</dbReference>
<dbReference type="RefSeq" id="WP_114915636.1">
    <property type="nucleotide sequence ID" value="NZ_CP024848.1"/>
</dbReference>
<feature type="transmembrane region" description="Helical" evidence="1">
    <location>
        <begin position="845"/>
        <end position="864"/>
    </location>
</feature>
<dbReference type="Gene3D" id="3.30.70.1320">
    <property type="entry name" value="Multidrug efflux transporter AcrB pore domain like"/>
    <property type="match status" value="1"/>
</dbReference>
<evidence type="ECO:0000313" key="3">
    <source>
        <dbReference type="Proteomes" id="UP000253908"/>
    </source>
</evidence>
<feature type="transmembrane region" description="Helical" evidence="1">
    <location>
        <begin position="871"/>
        <end position="891"/>
    </location>
</feature>
<dbReference type="GO" id="GO:0042910">
    <property type="term" value="F:xenobiotic transmembrane transporter activity"/>
    <property type="evidence" value="ECO:0007669"/>
    <property type="project" value="TreeGrafter"/>
</dbReference>
<proteinExistence type="predicted"/>
<feature type="transmembrane region" description="Helical" evidence="1">
    <location>
        <begin position="974"/>
        <end position="999"/>
    </location>
</feature>
<feature type="transmembrane region" description="Helical" evidence="1">
    <location>
        <begin position="392"/>
        <end position="417"/>
    </location>
</feature>
<protein>
    <submittedName>
        <fullName evidence="2">Acriflavin resistance protein</fullName>
    </submittedName>
</protein>
<feature type="transmembrane region" description="Helical" evidence="1">
    <location>
        <begin position="366"/>
        <end position="386"/>
    </location>
</feature>
<organism evidence="2 3">
    <name type="scientific">Oceanobacillus zhaokaii</name>
    <dbReference type="NCBI Taxonomy" id="2052660"/>
    <lineage>
        <taxon>Bacteria</taxon>
        <taxon>Bacillati</taxon>
        <taxon>Bacillota</taxon>
        <taxon>Bacilli</taxon>
        <taxon>Bacillales</taxon>
        <taxon>Bacillaceae</taxon>
        <taxon>Oceanobacillus</taxon>
    </lineage>
</organism>
<keyword evidence="1" id="KW-1133">Transmembrane helix</keyword>
<dbReference type="Gene3D" id="3.30.2090.10">
    <property type="entry name" value="Multidrug efflux transporter AcrB TolC docking domain, DN and DC subdomains"/>
    <property type="match status" value="2"/>
</dbReference>
<feature type="transmembrane region" description="Helical" evidence="1">
    <location>
        <begin position="939"/>
        <end position="962"/>
    </location>
</feature>
<evidence type="ECO:0000256" key="1">
    <source>
        <dbReference type="SAM" id="Phobius"/>
    </source>
</evidence>
<dbReference type="Gene3D" id="3.30.70.1440">
    <property type="entry name" value="Multidrug efflux transporter AcrB pore domain"/>
    <property type="match status" value="1"/>
</dbReference>
<dbReference type="Gene3D" id="1.20.1640.10">
    <property type="entry name" value="Multidrug efflux transporter AcrB transmembrane domain"/>
    <property type="match status" value="2"/>
</dbReference>
<dbReference type="InterPro" id="IPR027463">
    <property type="entry name" value="AcrB_DN_DC_subdom"/>
</dbReference>
<feature type="transmembrane region" description="Helical" evidence="1">
    <location>
        <begin position="438"/>
        <end position="458"/>
    </location>
</feature>